<proteinExistence type="predicted"/>
<feature type="non-terminal residue" evidence="1">
    <location>
        <position position="1"/>
    </location>
</feature>
<comment type="caution">
    <text evidence="1">The sequence shown here is derived from an EMBL/GenBank/DDBJ whole genome shotgun (WGS) entry which is preliminary data.</text>
</comment>
<evidence type="ECO:0000313" key="1">
    <source>
        <dbReference type="EMBL" id="GAG01862.1"/>
    </source>
</evidence>
<reference evidence="1" key="1">
    <citation type="journal article" date="2014" name="Front. Microbiol.">
        <title>High frequency of phylogenetically diverse reductive dehalogenase-homologous genes in deep subseafloor sedimentary metagenomes.</title>
        <authorList>
            <person name="Kawai M."/>
            <person name="Futagami T."/>
            <person name="Toyoda A."/>
            <person name="Takaki Y."/>
            <person name="Nishi S."/>
            <person name="Hori S."/>
            <person name="Arai W."/>
            <person name="Tsubouchi T."/>
            <person name="Morono Y."/>
            <person name="Uchiyama I."/>
            <person name="Ito T."/>
            <person name="Fujiyama A."/>
            <person name="Inagaki F."/>
            <person name="Takami H."/>
        </authorList>
    </citation>
    <scope>NUCLEOTIDE SEQUENCE</scope>
    <source>
        <strain evidence="1">Expedition CK06-06</strain>
    </source>
</reference>
<protein>
    <submittedName>
        <fullName evidence="1">Uncharacterized protein</fullName>
    </submittedName>
</protein>
<organism evidence="1">
    <name type="scientific">marine sediment metagenome</name>
    <dbReference type="NCBI Taxonomy" id="412755"/>
    <lineage>
        <taxon>unclassified sequences</taxon>
        <taxon>metagenomes</taxon>
        <taxon>ecological metagenomes</taxon>
    </lineage>
</organism>
<dbReference type="EMBL" id="BARS01029201">
    <property type="protein sequence ID" value="GAG01862.1"/>
    <property type="molecule type" value="Genomic_DNA"/>
</dbReference>
<accession>X0URI9</accession>
<name>X0URI9_9ZZZZ</name>
<gene>
    <name evidence="1" type="ORF">S01H1_45670</name>
</gene>
<sequence>NKNIVDLLNCMNKWDMRLYDFCRKLNVGER</sequence>
<dbReference type="AlphaFoldDB" id="X0URI9"/>